<feature type="region of interest" description="Disordered" evidence="1">
    <location>
        <begin position="41"/>
        <end position="85"/>
    </location>
</feature>
<dbReference type="Proteomes" id="UP000324222">
    <property type="component" value="Unassembled WGS sequence"/>
</dbReference>
<evidence type="ECO:0000313" key="2">
    <source>
        <dbReference type="EMBL" id="MPC80076.1"/>
    </source>
</evidence>
<accession>A0A5B7IDN9</accession>
<reference evidence="2 3" key="1">
    <citation type="submission" date="2019-05" db="EMBL/GenBank/DDBJ databases">
        <title>Another draft genome of Portunus trituberculatus and its Hox gene families provides insights of decapod evolution.</title>
        <authorList>
            <person name="Jeong J.-H."/>
            <person name="Song I."/>
            <person name="Kim S."/>
            <person name="Choi T."/>
            <person name="Kim D."/>
            <person name="Ryu S."/>
            <person name="Kim W."/>
        </authorList>
    </citation>
    <scope>NUCLEOTIDE SEQUENCE [LARGE SCALE GENOMIC DNA]</scope>
    <source>
        <tissue evidence="2">Muscle</tissue>
    </source>
</reference>
<dbReference type="AlphaFoldDB" id="A0A5B7IDN9"/>
<proteinExistence type="predicted"/>
<gene>
    <name evidence="2" type="ORF">E2C01_074641</name>
</gene>
<keyword evidence="3" id="KW-1185">Reference proteome</keyword>
<dbReference type="EMBL" id="VSRR010052927">
    <property type="protein sequence ID" value="MPC80076.1"/>
    <property type="molecule type" value="Genomic_DNA"/>
</dbReference>
<evidence type="ECO:0000256" key="1">
    <source>
        <dbReference type="SAM" id="MobiDB-lite"/>
    </source>
</evidence>
<protein>
    <submittedName>
        <fullName evidence="2">Uncharacterized protein</fullName>
    </submittedName>
</protein>
<feature type="compositionally biased region" description="Basic residues" evidence="1">
    <location>
        <begin position="74"/>
        <end position="85"/>
    </location>
</feature>
<feature type="compositionally biased region" description="Basic residues" evidence="1">
    <location>
        <begin position="50"/>
        <end position="65"/>
    </location>
</feature>
<comment type="caution">
    <text evidence="2">The sequence shown here is derived from an EMBL/GenBank/DDBJ whole genome shotgun (WGS) entry which is preliminary data.</text>
</comment>
<sequence length="85" mass="9732">MAVLVVARWGGVRVQEMRERCMQQMKGGCLQEDVQCSSDRLPITTSLQQPRRHLQGGRRRFRQRPRCSETRGSGGRKARGPRRPG</sequence>
<name>A0A5B7IDN9_PORTR</name>
<organism evidence="2 3">
    <name type="scientific">Portunus trituberculatus</name>
    <name type="common">Swimming crab</name>
    <name type="synonym">Neptunus trituberculatus</name>
    <dbReference type="NCBI Taxonomy" id="210409"/>
    <lineage>
        <taxon>Eukaryota</taxon>
        <taxon>Metazoa</taxon>
        <taxon>Ecdysozoa</taxon>
        <taxon>Arthropoda</taxon>
        <taxon>Crustacea</taxon>
        <taxon>Multicrustacea</taxon>
        <taxon>Malacostraca</taxon>
        <taxon>Eumalacostraca</taxon>
        <taxon>Eucarida</taxon>
        <taxon>Decapoda</taxon>
        <taxon>Pleocyemata</taxon>
        <taxon>Brachyura</taxon>
        <taxon>Eubrachyura</taxon>
        <taxon>Portunoidea</taxon>
        <taxon>Portunidae</taxon>
        <taxon>Portuninae</taxon>
        <taxon>Portunus</taxon>
    </lineage>
</organism>
<evidence type="ECO:0000313" key="3">
    <source>
        <dbReference type="Proteomes" id="UP000324222"/>
    </source>
</evidence>